<reference evidence="1 2" key="1">
    <citation type="journal article" date="2022" name="DNA Res.">
        <title>Chromosomal-level genome assembly of the orchid tree Bauhinia variegata (Leguminosae; Cercidoideae) supports the allotetraploid origin hypothesis of Bauhinia.</title>
        <authorList>
            <person name="Zhong Y."/>
            <person name="Chen Y."/>
            <person name="Zheng D."/>
            <person name="Pang J."/>
            <person name="Liu Y."/>
            <person name="Luo S."/>
            <person name="Meng S."/>
            <person name="Qian L."/>
            <person name="Wei D."/>
            <person name="Dai S."/>
            <person name="Zhou R."/>
        </authorList>
    </citation>
    <scope>NUCLEOTIDE SEQUENCE [LARGE SCALE GENOMIC DNA]</scope>
    <source>
        <strain evidence="1">BV-YZ2020</strain>
    </source>
</reference>
<gene>
    <name evidence="1" type="ORF">L6164_020690</name>
</gene>
<comment type="caution">
    <text evidence="1">The sequence shown here is derived from an EMBL/GenBank/DDBJ whole genome shotgun (WGS) entry which is preliminary data.</text>
</comment>
<proteinExistence type="predicted"/>
<keyword evidence="2" id="KW-1185">Reference proteome</keyword>
<accession>A0ACB9MVY1</accession>
<evidence type="ECO:0000313" key="2">
    <source>
        <dbReference type="Proteomes" id="UP000828941"/>
    </source>
</evidence>
<dbReference type="Proteomes" id="UP000828941">
    <property type="component" value="Chromosome 8"/>
</dbReference>
<organism evidence="1 2">
    <name type="scientific">Bauhinia variegata</name>
    <name type="common">Purple orchid tree</name>
    <name type="synonym">Phanera variegata</name>
    <dbReference type="NCBI Taxonomy" id="167791"/>
    <lineage>
        <taxon>Eukaryota</taxon>
        <taxon>Viridiplantae</taxon>
        <taxon>Streptophyta</taxon>
        <taxon>Embryophyta</taxon>
        <taxon>Tracheophyta</taxon>
        <taxon>Spermatophyta</taxon>
        <taxon>Magnoliopsida</taxon>
        <taxon>eudicotyledons</taxon>
        <taxon>Gunneridae</taxon>
        <taxon>Pentapetalae</taxon>
        <taxon>rosids</taxon>
        <taxon>fabids</taxon>
        <taxon>Fabales</taxon>
        <taxon>Fabaceae</taxon>
        <taxon>Cercidoideae</taxon>
        <taxon>Cercideae</taxon>
        <taxon>Bauhiniinae</taxon>
        <taxon>Bauhinia</taxon>
    </lineage>
</organism>
<sequence length="312" mass="33746">MSRTCSQCGNNGHNSRTCTDPSGSSSGGGSSNGIMLFGVRLTEGGSSFRKSASMMNLSQFDQEQQPQDSNPDAGYASDDVVHASGRSRERKRGVPWKEDEHRLFLLGLQKVGKGDWRGISRNFVKTRTPTQVASHAQKYFLRRHNHNRRRRRSSLFDITTDTVMESSTIMEEDHVAHQAVPPTLPLSNLNNHHGYGALKFPMKTLAPVVVAAGGEKPIENLTMGPRVSPKPIRPTPIMPAVPVPIPIPIPSSSKMANLNLKEKSPIEPLPLSLKPPTTPNEQSPTASSSASSAFQAMSGKFSGSGDNIISVA</sequence>
<protein>
    <submittedName>
        <fullName evidence="1">Uncharacterized protein</fullName>
    </submittedName>
</protein>
<name>A0ACB9MVY1_BAUVA</name>
<dbReference type="EMBL" id="CM039433">
    <property type="protein sequence ID" value="KAI4328330.1"/>
    <property type="molecule type" value="Genomic_DNA"/>
</dbReference>
<evidence type="ECO:0000313" key="1">
    <source>
        <dbReference type="EMBL" id="KAI4328330.1"/>
    </source>
</evidence>